<comment type="similarity">
    <text evidence="5">Belongs to the zinc-containing alcohol dehydrogenase family.</text>
</comment>
<dbReference type="InterPro" id="IPR002328">
    <property type="entry name" value="ADH_Zn_CS"/>
</dbReference>
<evidence type="ECO:0000259" key="6">
    <source>
        <dbReference type="Pfam" id="PF00107"/>
    </source>
</evidence>
<dbReference type="Gene3D" id="3.90.180.10">
    <property type="entry name" value="Medium-chain alcohol dehydrogenases, catalytic domain"/>
    <property type="match status" value="1"/>
</dbReference>
<dbReference type="InterPro" id="IPR036291">
    <property type="entry name" value="NAD(P)-bd_dom_sf"/>
</dbReference>
<name>A0A7R7GV76_9MYCO</name>
<keyword evidence="2 5" id="KW-0479">Metal-binding</keyword>
<dbReference type="GO" id="GO:0008270">
    <property type="term" value="F:zinc ion binding"/>
    <property type="evidence" value="ECO:0007669"/>
    <property type="project" value="InterPro"/>
</dbReference>
<evidence type="ECO:0000256" key="3">
    <source>
        <dbReference type="ARBA" id="ARBA00022833"/>
    </source>
</evidence>
<dbReference type="Proteomes" id="UP000595446">
    <property type="component" value="Chromosome"/>
</dbReference>
<protein>
    <submittedName>
        <fullName evidence="8">Oxidoreductase</fullName>
    </submittedName>
</protein>
<evidence type="ECO:0000313" key="9">
    <source>
        <dbReference type="Proteomes" id="UP000595446"/>
    </source>
</evidence>
<evidence type="ECO:0000259" key="7">
    <source>
        <dbReference type="Pfam" id="PF08240"/>
    </source>
</evidence>
<feature type="domain" description="Alcohol dehydrogenase-like C-terminal" evidence="6">
    <location>
        <begin position="181"/>
        <end position="262"/>
    </location>
</feature>
<dbReference type="Pfam" id="PF00107">
    <property type="entry name" value="ADH_zinc_N"/>
    <property type="match status" value="1"/>
</dbReference>
<dbReference type="GO" id="GO:0016491">
    <property type="term" value="F:oxidoreductase activity"/>
    <property type="evidence" value="ECO:0007669"/>
    <property type="project" value="UniProtKB-KW"/>
</dbReference>
<keyword evidence="4" id="KW-0560">Oxidoreductase</keyword>
<dbReference type="InterPro" id="IPR013149">
    <property type="entry name" value="ADH-like_C"/>
</dbReference>
<accession>A0A7R7GV76</accession>
<dbReference type="RefSeq" id="WP_201399531.1">
    <property type="nucleotide sequence ID" value="NZ_AP024237.1"/>
</dbReference>
<keyword evidence="3 5" id="KW-0862">Zinc</keyword>
<organism evidence="8 9">
    <name type="scientific">Mycobacterium heckeshornense</name>
    <dbReference type="NCBI Taxonomy" id="110505"/>
    <lineage>
        <taxon>Bacteria</taxon>
        <taxon>Bacillati</taxon>
        <taxon>Actinomycetota</taxon>
        <taxon>Actinomycetes</taxon>
        <taxon>Mycobacteriales</taxon>
        <taxon>Mycobacteriaceae</taxon>
        <taxon>Mycobacterium</taxon>
    </lineage>
</organism>
<dbReference type="PANTHER" id="PTHR43401:SF5">
    <property type="entry name" value="ALCOHOL DEHYDROGENASE-RELATED"/>
    <property type="match status" value="1"/>
</dbReference>
<dbReference type="InterPro" id="IPR011032">
    <property type="entry name" value="GroES-like_sf"/>
</dbReference>
<reference evidence="8 9" key="1">
    <citation type="submission" date="2020-12" db="EMBL/GenBank/DDBJ databases">
        <title>Complete genome sequence of Mycobacterium heckeshornense JCM 15655T, closely related to a pathogenic non-tuberculous mycobacterial species Mycobacterium xenopi.</title>
        <authorList>
            <person name="Yoshida M."/>
            <person name="Fukano H."/>
            <person name="Asakura T."/>
            <person name="Suzuki M."/>
            <person name="Hoshino Y."/>
        </authorList>
    </citation>
    <scope>NUCLEOTIDE SEQUENCE [LARGE SCALE GENOMIC DNA]</scope>
    <source>
        <strain evidence="8 9">JCM 15655</strain>
    </source>
</reference>
<dbReference type="InterPro" id="IPR050129">
    <property type="entry name" value="Zn_alcohol_dh"/>
</dbReference>
<dbReference type="SUPFAM" id="SSF51735">
    <property type="entry name" value="NAD(P)-binding Rossmann-fold domains"/>
    <property type="match status" value="1"/>
</dbReference>
<dbReference type="PANTHER" id="PTHR43401">
    <property type="entry name" value="L-THREONINE 3-DEHYDROGENASE"/>
    <property type="match status" value="1"/>
</dbReference>
<dbReference type="SUPFAM" id="SSF50129">
    <property type="entry name" value="GroES-like"/>
    <property type="match status" value="1"/>
</dbReference>
<keyword evidence="9" id="KW-1185">Reference proteome</keyword>
<sequence length="264" mass="27028">MATMQAYRLIRWGTAPEYREVPVPDPGPGQVLIKMAGVGLCGSDLHILRSSPGVWPKEPPFTLGHENSGTIARLGAGITHVAEGDGVIVSGVGFCGTCDRCVGGRQNECRNMVMAGYGSGDDGGLAEYMLADVRHVVGLGSLDPVTAAPLSDAGATSYHAVKRQQSRLAPGSTAAVIGVGGLGSYAVQYLRLLTSARVVALDTVPHRLANALRLGAHETVVADENSAEALRAAAGGAVDVVFDFVGSTDSLTTAVSSIGCGGGW</sequence>
<evidence type="ECO:0000256" key="5">
    <source>
        <dbReference type="RuleBase" id="RU361277"/>
    </source>
</evidence>
<evidence type="ECO:0000313" key="8">
    <source>
        <dbReference type="EMBL" id="BCO36255.1"/>
    </source>
</evidence>
<evidence type="ECO:0000256" key="1">
    <source>
        <dbReference type="ARBA" id="ARBA00001947"/>
    </source>
</evidence>
<dbReference type="InterPro" id="IPR013154">
    <property type="entry name" value="ADH-like_N"/>
</dbReference>
<proteinExistence type="inferred from homology"/>
<dbReference type="Pfam" id="PF08240">
    <property type="entry name" value="ADH_N"/>
    <property type="match status" value="1"/>
</dbReference>
<comment type="cofactor">
    <cofactor evidence="1 5">
        <name>Zn(2+)</name>
        <dbReference type="ChEBI" id="CHEBI:29105"/>
    </cofactor>
</comment>
<evidence type="ECO:0000256" key="4">
    <source>
        <dbReference type="ARBA" id="ARBA00023002"/>
    </source>
</evidence>
<dbReference type="EMBL" id="AP024237">
    <property type="protein sequence ID" value="BCO36255.1"/>
    <property type="molecule type" value="Genomic_DNA"/>
</dbReference>
<feature type="domain" description="Alcohol dehydrogenase-like N-terminal" evidence="7">
    <location>
        <begin position="27"/>
        <end position="138"/>
    </location>
</feature>
<gene>
    <name evidence="8" type="ORF">MHEC_26880</name>
</gene>
<dbReference type="AlphaFoldDB" id="A0A7R7GV76"/>
<dbReference type="Gene3D" id="3.40.50.720">
    <property type="entry name" value="NAD(P)-binding Rossmann-like Domain"/>
    <property type="match status" value="1"/>
</dbReference>
<dbReference type="PROSITE" id="PS00059">
    <property type="entry name" value="ADH_ZINC"/>
    <property type="match status" value="1"/>
</dbReference>
<evidence type="ECO:0000256" key="2">
    <source>
        <dbReference type="ARBA" id="ARBA00022723"/>
    </source>
</evidence>